<keyword evidence="2" id="KW-1185">Reference proteome</keyword>
<dbReference type="Proteomes" id="UP000784294">
    <property type="component" value="Unassembled WGS sequence"/>
</dbReference>
<gene>
    <name evidence="1" type="ORF">PXEA_LOCUS8164</name>
</gene>
<name>A0A3S5FCU3_9PLAT</name>
<dbReference type="AlphaFoldDB" id="A0A3S5FCU3"/>
<dbReference type="EMBL" id="CAAALY010022122">
    <property type="protein sequence ID" value="VEL14724.1"/>
    <property type="molecule type" value="Genomic_DNA"/>
</dbReference>
<proteinExistence type="predicted"/>
<organism evidence="1 2">
    <name type="scientific">Protopolystoma xenopodis</name>
    <dbReference type="NCBI Taxonomy" id="117903"/>
    <lineage>
        <taxon>Eukaryota</taxon>
        <taxon>Metazoa</taxon>
        <taxon>Spiralia</taxon>
        <taxon>Lophotrochozoa</taxon>
        <taxon>Platyhelminthes</taxon>
        <taxon>Monogenea</taxon>
        <taxon>Polyopisthocotylea</taxon>
        <taxon>Polystomatidea</taxon>
        <taxon>Polystomatidae</taxon>
        <taxon>Protopolystoma</taxon>
    </lineage>
</organism>
<comment type="caution">
    <text evidence="1">The sequence shown here is derived from an EMBL/GenBank/DDBJ whole genome shotgun (WGS) entry which is preliminary data.</text>
</comment>
<sequence length="110" mass="12140">MSELEASLAGVLGQVSRQTCQAEDRLTWLEARLEQTLPLAQLFDQCQRDANTWLSEAEVSADLLDQGEFTSSGEDASETTARQRQGALKVLHTYKISSLMPYQKYGIAGS</sequence>
<evidence type="ECO:0000313" key="1">
    <source>
        <dbReference type="EMBL" id="VEL14724.1"/>
    </source>
</evidence>
<evidence type="ECO:0000313" key="2">
    <source>
        <dbReference type="Proteomes" id="UP000784294"/>
    </source>
</evidence>
<reference evidence="1" key="1">
    <citation type="submission" date="2018-11" db="EMBL/GenBank/DDBJ databases">
        <authorList>
            <consortium name="Pathogen Informatics"/>
        </authorList>
    </citation>
    <scope>NUCLEOTIDE SEQUENCE</scope>
</reference>
<accession>A0A3S5FCU3</accession>
<protein>
    <submittedName>
        <fullName evidence="1">Uncharacterized protein</fullName>
    </submittedName>
</protein>